<evidence type="ECO:0000256" key="4">
    <source>
        <dbReference type="ARBA" id="ARBA00022630"/>
    </source>
</evidence>
<dbReference type="PRINTS" id="PR01179">
    <property type="entry name" value="ODADCRBXLASE"/>
</dbReference>
<dbReference type="Pfam" id="PF00441">
    <property type="entry name" value="Acyl-CoA_dh_1"/>
    <property type="match status" value="1"/>
</dbReference>
<evidence type="ECO:0000259" key="11">
    <source>
        <dbReference type="Pfam" id="PF02771"/>
    </source>
</evidence>
<keyword evidence="6 7" id="KW-0663">Pyridoxal phosphate</keyword>
<reference evidence="13" key="1">
    <citation type="journal article" date="2014" name="Int. J. Syst. Evol. Microbiol.">
        <title>Complete genome sequence of Corynebacterium casei LMG S-19264T (=DSM 44701T), isolated from a smear-ripened cheese.</title>
        <authorList>
            <consortium name="US DOE Joint Genome Institute (JGI-PGF)"/>
            <person name="Walter F."/>
            <person name="Albersmeier A."/>
            <person name="Kalinowski J."/>
            <person name="Ruckert C."/>
        </authorList>
    </citation>
    <scope>NUCLEOTIDE SEQUENCE</scope>
    <source>
        <strain evidence="13">VKM Ac-1321</strain>
    </source>
</reference>
<dbReference type="InterPro" id="IPR029066">
    <property type="entry name" value="PLP-binding_barrel"/>
</dbReference>
<feature type="active site" description="Proton donor" evidence="7">
    <location>
        <position position="336"/>
    </location>
</feature>
<accession>A0A9W6KED2</accession>
<dbReference type="InterPro" id="IPR009006">
    <property type="entry name" value="Ala_racemase/Decarboxylase_C"/>
</dbReference>
<dbReference type="InterPro" id="IPR022643">
    <property type="entry name" value="De-COase2_C"/>
</dbReference>
<keyword evidence="5" id="KW-0274">FAD</keyword>
<feature type="domain" description="Orn/DAP/Arg decarboxylase 2 C-terminal" evidence="9">
    <location>
        <begin position="19"/>
        <end position="363"/>
    </location>
</feature>
<dbReference type="EMBL" id="BSFP01000003">
    <property type="protein sequence ID" value="GLK99163.1"/>
    <property type="molecule type" value="Genomic_DNA"/>
</dbReference>
<sequence length="802" mass="84902">MDSTVQASTLLKVKEGNSCYVYDLDDVLAAAEELRSAVPAGALLYYSLKANPHPAVAGALADAGLRAEVSSIGELDQARHAGFTAADALFTGPGKTTQDLRGAIARGVRTFSCESVEDVRRVDEQDGSGDDPLRILLRINGMDARNGSGLRMANTASQFGLPPQDVGPALAAARTARVIGMHFYTMSNAHDVTALVNEHVFNLDAAVRLAAESGVALDLLDLGGGFASPYARPGGRPDYRILRTALVAEMERLGLSGTTLAFESGRFLVGGSGSLLTDVVDVKQNRSRTFVVLASGVNHLGGLSGLRRLPPTSAVFDNLMQPAGEPETVTLVGPLCTPADILAAQATMARPRIGDVLRVPNVGAYGLTASLIAFLGHDAPAEVAVSGGEVATVSRLRLTRQETPRGGAGGCAQEIARRLRPVLARHAPAADASGEFPEASLRALRSSGLLGLLVPESFGGLGGSLRDMAEVAAILGAGCASTAMIWAMHCQQVDAVVRFGPAELCRRVLPRIARGECYLASVTSERAKGGHLLTSAEGLVEDGDRLWIDRDAPIVTGGLHADAYLITMRSAPQAPASRITLVWADRDDMTIERLRAWDTLGMRGTESVGLRLRGSVPRSAVIGDDGDFRSIALDSFVPVGHIGWAAAWLGAARGGLARVAASMRSREPASVPAAQSDLAQARLAEIRTKLEAVSGYLWQVVQEVEELRSLEQRPDRPATQIHLNALKVLASTLTYQAIDDCVQLVGLNHGYRRDSDLRLEALVRDLRSAALNFSNDRVLVASGTLALLDTEVELLARPGFEW</sequence>
<dbReference type="GO" id="GO:0009089">
    <property type="term" value="P:lysine biosynthetic process via diaminopimelate"/>
    <property type="evidence" value="ECO:0007669"/>
    <property type="project" value="TreeGrafter"/>
</dbReference>
<dbReference type="SUPFAM" id="SSF56645">
    <property type="entry name" value="Acyl-CoA dehydrogenase NM domain-like"/>
    <property type="match status" value="1"/>
</dbReference>
<feature type="domain" description="Acyl-CoA dehydrogenase/oxidase N-terminal" evidence="11">
    <location>
        <begin position="417"/>
        <end position="516"/>
    </location>
</feature>
<dbReference type="AlphaFoldDB" id="A0A9W6KED2"/>
<dbReference type="SUPFAM" id="SSF50621">
    <property type="entry name" value="Alanine racemase C-terminal domain-like"/>
    <property type="match status" value="1"/>
</dbReference>
<comment type="cofactor">
    <cofactor evidence="2">
        <name>FAD</name>
        <dbReference type="ChEBI" id="CHEBI:57692"/>
    </cofactor>
</comment>
<evidence type="ECO:0000256" key="3">
    <source>
        <dbReference type="ARBA" id="ARBA00009347"/>
    </source>
</evidence>
<evidence type="ECO:0000256" key="8">
    <source>
        <dbReference type="RuleBase" id="RU003737"/>
    </source>
</evidence>
<dbReference type="InterPro" id="IPR009075">
    <property type="entry name" value="AcylCo_DH/oxidase_C"/>
</dbReference>
<comment type="similarity">
    <text evidence="8">Belongs to the Orn/Lys/Arg decarboxylase class-II family.</text>
</comment>
<proteinExistence type="inferred from homology"/>
<dbReference type="InterPro" id="IPR037069">
    <property type="entry name" value="AcylCoA_DH/ox_N_sf"/>
</dbReference>
<feature type="domain" description="Acyl-CoA dehydrogenase/oxidase C-terminal" evidence="10">
    <location>
        <begin position="641"/>
        <end position="769"/>
    </location>
</feature>
<dbReference type="Gene3D" id="2.40.37.10">
    <property type="entry name" value="Lyase, Ornithine Decarboxylase, Chain A, domain 1"/>
    <property type="match status" value="1"/>
</dbReference>
<dbReference type="Pfam" id="PF02771">
    <property type="entry name" value="Acyl-CoA_dh_N"/>
    <property type="match status" value="1"/>
</dbReference>
<gene>
    <name evidence="13" type="ORF">GCM10017581_009040</name>
</gene>
<comment type="cofactor">
    <cofactor evidence="1 7">
        <name>pyridoxal 5'-phosphate</name>
        <dbReference type="ChEBI" id="CHEBI:597326"/>
    </cofactor>
</comment>
<evidence type="ECO:0000256" key="5">
    <source>
        <dbReference type="ARBA" id="ARBA00022827"/>
    </source>
</evidence>
<dbReference type="PANTHER" id="PTHR43727:SF2">
    <property type="entry name" value="GROUP IV DECARBOXYLASE"/>
    <property type="match status" value="1"/>
</dbReference>
<dbReference type="InterPro" id="IPR022644">
    <property type="entry name" value="De-COase2_N"/>
</dbReference>
<evidence type="ECO:0000256" key="1">
    <source>
        <dbReference type="ARBA" id="ARBA00001933"/>
    </source>
</evidence>
<dbReference type="RefSeq" id="WP_271188823.1">
    <property type="nucleotide sequence ID" value="NZ_BSFP01000003.1"/>
</dbReference>
<dbReference type="Pfam" id="PF00278">
    <property type="entry name" value="Orn_DAP_Arg_deC"/>
    <property type="match status" value="1"/>
</dbReference>
<dbReference type="InterPro" id="IPR013786">
    <property type="entry name" value="AcylCoA_DH/ox_N"/>
</dbReference>
<dbReference type="PANTHER" id="PTHR43727">
    <property type="entry name" value="DIAMINOPIMELATE DECARBOXYLASE"/>
    <property type="match status" value="1"/>
</dbReference>
<dbReference type="GO" id="GO:0008836">
    <property type="term" value="F:diaminopimelate decarboxylase activity"/>
    <property type="evidence" value="ECO:0007669"/>
    <property type="project" value="TreeGrafter"/>
</dbReference>
<evidence type="ECO:0000256" key="7">
    <source>
        <dbReference type="PIRSR" id="PIRSR600183-50"/>
    </source>
</evidence>
<feature type="domain" description="Orn/DAP/Arg decarboxylase 2 N-terminal" evidence="12">
    <location>
        <begin position="25"/>
        <end position="269"/>
    </location>
</feature>
<dbReference type="Proteomes" id="UP001143480">
    <property type="component" value="Unassembled WGS sequence"/>
</dbReference>
<dbReference type="InterPro" id="IPR046373">
    <property type="entry name" value="Acyl-CoA_Oxase/DH_mid-dom_sf"/>
</dbReference>
<dbReference type="GO" id="GO:0050660">
    <property type="term" value="F:flavin adenine dinucleotide binding"/>
    <property type="evidence" value="ECO:0007669"/>
    <property type="project" value="InterPro"/>
</dbReference>
<keyword evidence="4" id="KW-0285">Flavoprotein</keyword>
<dbReference type="InterPro" id="IPR036250">
    <property type="entry name" value="AcylCo_DH-like_C"/>
</dbReference>
<dbReference type="SUPFAM" id="SSF47203">
    <property type="entry name" value="Acyl-CoA dehydrogenase C-terminal domain-like"/>
    <property type="match status" value="1"/>
</dbReference>
<organism evidence="13 14">
    <name type="scientific">Dactylosporangium matsuzakiense</name>
    <dbReference type="NCBI Taxonomy" id="53360"/>
    <lineage>
        <taxon>Bacteria</taxon>
        <taxon>Bacillati</taxon>
        <taxon>Actinomycetota</taxon>
        <taxon>Actinomycetes</taxon>
        <taxon>Micromonosporales</taxon>
        <taxon>Micromonosporaceae</taxon>
        <taxon>Dactylosporangium</taxon>
    </lineage>
</organism>
<dbReference type="Pfam" id="PF02784">
    <property type="entry name" value="Orn_Arg_deC_N"/>
    <property type="match status" value="1"/>
</dbReference>
<dbReference type="SUPFAM" id="SSF51419">
    <property type="entry name" value="PLP-binding barrel"/>
    <property type="match status" value="1"/>
</dbReference>
<keyword evidence="14" id="KW-1185">Reference proteome</keyword>
<dbReference type="Gene3D" id="3.20.20.10">
    <property type="entry name" value="Alanine racemase"/>
    <property type="match status" value="1"/>
</dbReference>
<feature type="modified residue" description="N6-(pyridoxal phosphate)lysine" evidence="7">
    <location>
        <position position="49"/>
    </location>
</feature>
<comment type="caution">
    <text evidence="13">The sequence shown here is derived from an EMBL/GenBank/DDBJ whole genome shotgun (WGS) entry which is preliminary data.</text>
</comment>
<dbReference type="Gene3D" id="1.20.140.10">
    <property type="entry name" value="Butyryl-CoA Dehydrogenase, subunit A, domain 3"/>
    <property type="match status" value="1"/>
</dbReference>
<evidence type="ECO:0000256" key="2">
    <source>
        <dbReference type="ARBA" id="ARBA00001974"/>
    </source>
</evidence>
<reference evidence="13" key="2">
    <citation type="submission" date="2023-01" db="EMBL/GenBank/DDBJ databases">
        <authorList>
            <person name="Sun Q."/>
            <person name="Evtushenko L."/>
        </authorList>
    </citation>
    <scope>NUCLEOTIDE SEQUENCE</scope>
    <source>
        <strain evidence="13">VKM Ac-1321</strain>
    </source>
</reference>
<dbReference type="GO" id="GO:0016627">
    <property type="term" value="F:oxidoreductase activity, acting on the CH-CH group of donors"/>
    <property type="evidence" value="ECO:0007669"/>
    <property type="project" value="InterPro"/>
</dbReference>
<evidence type="ECO:0000259" key="9">
    <source>
        <dbReference type="Pfam" id="PF00278"/>
    </source>
</evidence>
<dbReference type="InterPro" id="IPR000183">
    <property type="entry name" value="Orn/DAP/Arg_de-COase"/>
</dbReference>
<dbReference type="InterPro" id="IPR009100">
    <property type="entry name" value="AcylCoA_DH/oxidase_NM_dom_sf"/>
</dbReference>
<protein>
    <recommendedName>
        <fullName evidence="15">Diaminopimelate decarboxylase</fullName>
    </recommendedName>
</protein>
<evidence type="ECO:0000313" key="14">
    <source>
        <dbReference type="Proteomes" id="UP001143480"/>
    </source>
</evidence>
<evidence type="ECO:0000259" key="12">
    <source>
        <dbReference type="Pfam" id="PF02784"/>
    </source>
</evidence>
<evidence type="ECO:0000313" key="13">
    <source>
        <dbReference type="EMBL" id="GLK99163.1"/>
    </source>
</evidence>
<dbReference type="Gene3D" id="1.10.540.10">
    <property type="entry name" value="Acyl-CoA dehydrogenase/oxidase, N-terminal domain"/>
    <property type="match status" value="1"/>
</dbReference>
<evidence type="ECO:0000256" key="6">
    <source>
        <dbReference type="ARBA" id="ARBA00022898"/>
    </source>
</evidence>
<dbReference type="Gene3D" id="2.40.110.10">
    <property type="entry name" value="Butyryl-CoA Dehydrogenase, subunit A, domain 2"/>
    <property type="match status" value="1"/>
</dbReference>
<comment type="similarity">
    <text evidence="3">Belongs to the acyl-CoA dehydrogenase family.</text>
</comment>
<evidence type="ECO:0000259" key="10">
    <source>
        <dbReference type="Pfam" id="PF00441"/>
    </source>
</evidence>
<name>A0A9W6KED2_9ACTN</name>
<evidence type="ECO:0008006" key="15">
    <source>
        <dbReference type="Google" id="ProtNLM"/>
    </source>
</evidence>